<sequence>MLASDFLETLQLGGRSEQLLKELKDEKEREKSIFSLIPIGIAVAPNRGCYEVIHNPASAEIFRLTGWQSISFTNPKHPPISTYQNGKLLTPEEMPLQRSAWKGEKVDDMEFMVRWTDGVTKYIQSSSIPLLNSQSQIIGALCTVKDITPQKITKHQLQAQNKNLEHIVSERTKELLDMQTQFSRLSRLDLMGELAGSLGHEIRNPLTTIRGYLQLLLQNKSTTDINTIFEIMIEELDRANEIITEFLSISKSKASEFKDCNLNNIINSLFPLLEARGLMENITIKTELNAIPLLKLDAQLINQLLLNLVHNGLEAMEDGGVLTIRTHRTDDEVVLSVADQGHGVPPEYTDKILNPFFTTKESGTGLGLPVCLTIARKHDAKVKCQSDKNGTTFYVHFKI</sequence>
<dbReference type="InterPro" id="IPR000700">
    <property type="entry name" value="PAS-assoc_C"/>
</dbReference>
<evidence type="ECO:0000313" key="11">
    <source>
        <dbReference type="EMBL" id="EEG77325.1"/>
    </source>
</evidence>
<dbReference type="SUPFAM" id="SSF55785">
    <property type="entry name" value="PYP-like sensor domain (PAS domain)"/>
    <property type="match status" value="1"/>
</dbReference>
<dbReference type="InterPro" id="IPR003594">
    <property type="entry name" value="HATPase_dom"/>
</dbReference>
<dbReference type="Proteomes" id="UP000006443">
    <property type="component" value="Unassembled WGS sequence"/>
</dbReference>
<keyword evidence="3" id="KW-0597">Phosphoprotein</keyword>
<name>C0GH23_DETAL</name>
<evidence type="ECO:0000256" key="2">
    <source>
        <dbReference type="ARBA" id="ARBA00012438"/>
    </source>
</evidence>
<keyword evidence="12" id="KW-1185">Reference proteome</keyword>
<keyword evidence="8" id="KW-0902">Two-component regulatory system</keyword>
<keyword evidence="4" id="KW-0808">Transferase</keyword>
<dbReference type="CDD" id="cd00082">
    <property type="entry name" value="HisKA"/>
    <property type="match status" value="1"/>
</dbReference>
<dbReference type="Pfam" id="PF02518">
    <property type="entry name" value="HATPase_c"/>
    <property type="match status" value="1"/>
</dbReference>
<dbReference type="Gene3D" id="3.30.450.20">
    <property type="entry name" value="PAS domain"/>
    <property type="match status" value="1"/>
</dbReference>
<proteinExistence type="predicted"/>
<dbReference type="AlphaFoldDB" id="C0GH23"/>
<evidence type="ECO:0000256" key="1">
    <source>
        <dbReference type="ARBA" id="ARBA00000085"/>
    </source>
</evidence>
<dbReference type="PROSITE" id="PS50113">
    <property type="entry name" value="PAC"/>
    <property type="match status" value="1"/>
</dbReference>
<dbReference type="Pfam" id="PF00512">
    <property type="entry name" value="HisKA"/>
    <property type="match status" value="1"/>
</dbReference>
<evidence type="ECO:0000256" key="8">
    <source>
        <dbReference type="ARBA" id="ARBA00023012"/>
    </source>
</evidence>
<evidence type="ECO:0000256" key="5">
    <source>
        <dbReference type="ARBA" id="ARBA00022741"/>
    </source>
</evidence>
<comment type="caution">
    <text evidence="11">The sequence shown here is derived from an EMBL/GenBank/DDBJ whole genome shotgun (WGS) entry which is preliminary data.</text>
</comment>
<dbReference type="EMBL" id="ACJM01000008">
    <property type="protein sequence ID" value="EEG77325.1"/>
    <property type="molecule type" value="Genomic_DNA"/>
</dbReference>
<dbReference type="OrthoDB" id="505470at2"/>
<evidence type="ECO:0000313" key="12">
    <source>
        <dbReference type="Proteomes" id="UP000006443"/>
    </source>
</evidence>
<evidence type="ECO:0000256" key="7">
    <source>
        <dbReference type="ARBA" id="ARBA00022840"/>
    </source>
</evidence>
<dbReference type="SUPFAM" id="SSF47384">
    <property type="entry name" value="Homodimeric domain of signal transducing histidine kinase"/>
    <property type="match status" value="1"/>
</dbReference>
<dbReference type="InterPro" id="IPR036890">
    <property type="entry name" value="HATPase_C_sf"/>
</dbReference>
<gene>
    <name evidence="11" type="ORF">DealDRAFT_1782</name>
</gene>
<dbReference type="RefSeq" id="WP_008516714.1">
    <property type="nucleotide sequence ID" value="NZ_ACJM01000008.1"/>
</dbReference>
<dbReference type="InterPro" id="IPR004358">
    <property type="entry name" value="Sig_transdc_His_kin-like_C"/>
</dbReference>
<dbReference type="EC" id="2.7.13.3" evidence="2"/>
<dbReference type="PROSITE" id="PS50109">
    <property type="entry name" value="HIS_KIN"/>
    <property type="match status" value="1"/>
</dbReference>
<dbReference type="GO" id="GO:0000155">
    <property type="term" value="F:phosphorelay sensor kinase activity"/>
    <property type="evidence" value="ECO:0007669"/>
    <property type="project" value="InterPro"/>
</dbReference>
<comment type="catalytic activity">
    <reaction evidence="1">
        <text>ATP + protein L-histidine = ADP + protein N-phospho-L-histidine.</text>
        <dbReference type="EC" id="2.7.13.3"/>
    </reaction>
</comment>
<feature type="domain" description="PAC" evidence="10">
    <location>
        <begin position="107"/>
        <end position="159"/>
    </location>
</feature>
<dbReference type="Gene3D" id="1.10.287.130">
    <property type="match status" value="1"/>
</dbReference>
<keyword evidence="7" id="KW-0067">ATP-binding</keyword>
<evidence type="ECO:0000256" key="6">
    <source>
        <dbReference type="ARBA" id="ARBA00022777"/>
    </source>
</evidence>
<dbReference type="SMART" id="SM00387">
    <property type="entry name" value="HATPase_c"/>
    <property type="match status" value="1"/>
</dbReference>
<accession>C0GH23</accession>
<feature type="domain" description="Histidine kinase" evidence="9">
    <location>
        <begin position="197"/>
        <end position="399"/>
    </location>
</feature>
<dbReference type="InterPro" id="IPR005467">
    <property type="entry name" value="His_kinase_dom"/>
</dbReference>
<organism evidence="11 12">
    <name type="scientific">Dethiobacter alkaliphilus AHT 1</name>
    <dbReference type="NCBI Taxonomy" id="555088"/>
    <lineage>
        <taxon>Bacteria</taxon>
        <taxon>Bacillati</taxon>
        <taxon>Bacillota</taxon>
        <taxon>Dethiobacteria</taxon>
        <taxon>Dethiobacterales</taxon>
        <taxon>Dethiobacteraceae</taxon>
        <taxon>Dethiobacter</taxon>
    </lineage>
</organism>
<dbReference type="SMART" id="SM00388">
    <property type="entry name" value="HisKA"/>
    <property type="match status" value="1"/>
</dbReference>
<dbReference type="SUPFAM" id="SSF55874">
    <property type="entry name" value="ATPase domain of HSP90 chaperone/DNA topoisomerase II/histidine kinase"/>
    <property type="match status" value="1"/>
</dbReference>
<evidence type="ECO:0000259" key="10">
    <source>
        <dbReference type="PROSITE" id="PS50113"/>
    </source>
</evidence>
<dbReference type="InterPro" id="IPR003661">
    <property type="entry name" value="HisK_dim/P_dom"/>
</dbReference>
<dbReference type="InterPro" id="IPR035965">
    <property type="entry name" value="PAS-like_dom_sf"/>
</dbReference>
<dbReference type="eggNOG" id="COG3852">
    <property type="taxonomic scope" value="Bacteria"/>
</dbReference>
<protein>
    <recommendedName>
        <fullName evidence="2">histidine kinase</fullName>
        <ecNumber evidence="2">2.7.13.3</ecNumber>
    </recommendedName>
</protein>
<evidence type="ECO:0000256" key="3">
    <source>
        <dbReference type="ARBA" id="ARBA00022553"/>
    </source>
</evidence>
<evidence type="ECO:0000256" key="4">
    <source>
        <dbReference type="ARBA" id="ARBA00022679"/>
    </source>
</evidence>
<dbReference type="PRINTS" id="PR00344">
    <property type="entry name" value="BCTRLSENSOR"/>
</dbReference>
<keyword evidence="6 11" id="KW-0418">Kinase</keyword>
<evidence type="ECO:0000259" key="9">
    <source>
        <dbReference type="PROSITE" id="PS50109"/>
    </source>
</evidence>
<dbReference type="PANTHER" id="PTHR43065">
    <property type="entry name" value="SENSOR HISTIDINE KINASE"/>
    <property type="match status" value="1"/>
</dbReference>
<keyword evidence="5" id="KW-0547">Nucleotide-binding</keyword>
<reference evidence="11 12" key="1">
    <citation type="submission" date="2009-02" db="EMBL/GenBank/DDBJ databases">
        <title>Sequencing of the draft genome and assembly of Dethiobacter alkaliphilus AHT 1.</title>
        <authorList>
            <consortium name="US DOE Joint Genome Institute (JGI-PGF)"/>
            <person name="Lucas S."/>
            <person name="Copeland A."/>
            <person name="Lapidus A."/>
            <person name="Glavina del Rio T."/>
            <person name="Dalin E."/>
            <person name="Tice H."/>
            <person name="Bruce D."/>
            <person name="Goodwin L."/>
            <person name="Pitluck S."/>
            <person name="Larimer F."/>
            <person name="Land M.L."/>
            <person name="Hauser L."/>
            <person name="Muyzer G."/>
        </authorList>
    </citation>
    <scope>NUCLEOTIDE SEQUENCE [LARGE SCALE GENOMIC DNA]</scope>
    <source>
        <strain evidence="11 12">AHT 1</strain>
    </source>
</reference>
<dbReference type="PANTHER" id="PTHR43065:SF10">
    <property type="entry name" value="PEROXIDE STRESS-ACTIVATED HISTIDINE KINASE MAK3"/>
    <property type="match status" value="1"/>
</dbReference>
<dbReference type="Gene3D" id="3.30.565.10">
    <property type="entry name" value="Histidine kinase-like ATPase, C-terminal domain"/>
    <property type="match status" value="1"/>
</dbReference>
<dbReference type="STRING" id="555088.DealDRAFT_1782"/>
<dbReference type="GO" id="GO:0005524">
    <property type="term" value="F:ATP binding"/>
    <property type="evidence" value="ECO:0007669"/>
    <property type="project" value="UniProtKB-KW"/>
</dbReference>
<dbReference type="InterPro" id="IPR036097">
    <property type="entry name" value="HisK_dim/P_sf"/>
</dbReference>